<dbReference type="Proteomes" id="UP000308600">
    <property type="component" value="Unassembled WGS sequence"/>
</dbReference>
<dbReference type="EMBL" id="ML208326">
    <property type="protein sequence ID" value="TFK69705.1"/>
    <property type="molecule type" value="Genomic_DNA"/>
</dbReference>
<gene>
    <name evidence="1" type="ORF">BDN72DRAFT_796277</name>
</gene>
<accession>A0ACD3AVE1</accession>
<reference evidence="1 2" key="1">
    <citation type="journal article" date="2019" name="Nat. Ecol. Evol.">
        <title>Megaphylogeny resolves global patterns of mushroom evolution.</title>
        <authorList>
            <person name="Varga T."/>
            <person name="Krizsan K."/>
            <person name="Foldi C."/>
            <person name="Dima B."/>
            <person name="Sanchez-Garcia M."/>
            <person name="Sanchez-Ramirez S."/>
            <person name="Szollosi G.J."/>
            <person name="Szarkandi J.G."/>
            <person name="Papp V."/>
            <person name="Albert L."/>
            <person name="Andreopoulos W."/>
            <person name="Angelini C."/>
            <person name="Antonin V."/>
            <person name="Barry K.W."/>
            <person name="Bougher N.L."/>
            <person name="Buchanan P."/>
            <person name="Buyck B."/>
            <person name="Bense V."/>
            <person name="Catcheside P."/>
            <person name="Chovatia M."/>
            <person name="Cooper J."/>
            <person name="Damon W."/>
            <person name="Desjardin D."/>
            <person name="Finy P."/>
            <person name="Geml J."/>
            <person name="Haridas S."/>
            <person name="Hughes K."/>
            <person name="Justo A."/>
            <person name="Karasinski D."/>
            <person name="Kautmanova I."/>
            <person name="Kiss B."/>
            <person name="Kocsube S."/>
            <person name="Kotiranta H."/>
            <person name="LaButti K.M."/>
            <person name="Lechner B.E."/>
            <person name="Liimatainen K."/>
            <person name="Lipzen A."/>
            <person name="Lukacs Z."/>
            <person name="Mihaltcheva S."/>
            <person name="Morgado L.N."/>
            <person name="Niskanen T."/>
            <person name="Noordeloos M.E."/>
            <person name="Ohm R.A."/>
            <person name="Ortiz-Santana B."/>
            <person name="Ovrebo C."/>
            <person name="Racz N."/>
            <person name="Riley R."/>
            <person name="Savchenko A."/>
            <person name="Shiryaev A."/>
            <person name="Soop K."/>
            <person name="Spirin V."/>
            <person name="Szebenyi C."/>
            <person name="Tomsovsky M."/>
            <person name="Tulloss R.E."/>
            <person name="Uehling J."/>
            <person name="Grigoriev I.V."/>
            <person name="Vagvolgyi C."/>
            <person name="Papp T."/>
            <person name="Martin F.M."/>
            <person name="Miettinen O."/>
            <person name="Hibbett D.S."/>
            <person name="Nagy L.G."/>
        </authorList>
    </citation>
    <scope>NUCLEOTIDE SEQUENCE [LARGE SCALE GENOMIC DNA]</scope>
    <source>
        <strain evidence="1 2">NL-1719</strain>
    </source>
</reference>
<keyword evidence="1" id="KW-0575">Peroxidase</keyword>
<name>A0ACD3AVE1_9AGAR</name>
<protein>
    <submittedName>
        <fullName evidence="1">Heme peroxidase</fullName>
    </submittedName>
</protein>
<keyword evidence="2" id="KW-1185">Reference proteome</keyword>
<sequence>MKNIYHGRCNDNTRAAIRLAFHDAGTFSLALQSAGQPNGGADGSLLTDPDEVNRPENNGLQTIVGLLQPFPARYGVSPGDIIQVAGTLAVIACPGGPQIKTWVGRSPPANINPTGLLPDTHAAVPVLTARFADMGFGTRELMALIGSHSTARQRFVDPARAGQTLDTTVDIWDVRFYTETQNNITNPNVFHLPSDLAFSQHPTTQQDYNRFVGGDRQSNWAGDYQKAHEKMSLLGYNQNSLTDCTEFMPVAIDLEKIAPNGNKGDPTIPPAVIESAIDQTRSIWL</sequence>
<proteinExistence type="predicted"/>
<evidence type="ECO:0000313" key="2">
    <source>
        <dbReference type="Proteomes" id="UP000308600"/>
    </source>
</evidence>
<evidence type="ECO:0000313" key="1">
    <source>
        <dbReference type="EMBL" id="TFK69705.1"/>
    </source>
</evidence>
<organism evidence="1 2">
    <name type="scientific">Pluteus cervinus</name>
    <dbReference type="NCBI Taxonomy" id="181527"/>
    <lineage>
        <taxon>Eukaryota</taxon>
        <taxon>Fungi</taxon>
        <taxon>Dikarya</taxon>
        <taxon>Basidiomycota</taxon>
        <taxon>Agaricomycotina</taxon>
        <taxon>Agaricomycetes</taxon>
        <taxon>Agaricomycetidae</taxon>
        <taxon>Agaricales</taxon>
        <taxon>Pluteineae</taxon>
        <taxon>Pluteaceae</taxon>
        <taxon>Pluteus</taxon>
    </lineage>
</organism>
<keyword evidence="1" id="KW-0560">Oxidoreductase</keyword>